<dbReference type="GO" id="GO:0006362">
    <property type="term" value="P:transcription elongation by RNA polymerase I"/>
    <property type="evidence" value="ECO:0007669"/>
    <property type="project" value="TreeGrafter"/>
</dbReference>
<dbReference type="PROSITE" id="PS51133">
    <property type="entry name" value="ZF_TFIIS_2"/>
    <property type="match status" value="1"/>
</dbReference>
<dbReference type="PANTHER" id="PTHR11477:SF0">
    <property type="entry name" value="IP08861P-RELATED"/>
    <property type="match status" value="1"/>
</dbReference>
<dbReference type="GO" id="GO:0003746">
    <property type="term" value="F:translation elongation factor activity"/>
    <property type="evidence" value="ECO:0007669"/>
    <property type="project" value="UniProtKB-KW"/>
</dbReference>
<feature type="region of interest" description="Disordered" evidence="14">
    <location>
        <begin position="80"/>
        <end position="121"/>
    </location>
</feature>
<feature type="domain" description="TFIIS N-terminal" evidence="16">
    <location>
        <begin position="5"/>
        <end position="82"/>
    </location>
</feature>
<evidence type="ECO:0000256" key="3">
    <source>
        <dbReference type="ARBA" id="ARBA00022723"/>
    </source>
</evidence>
<proteinExistence type="inferred from homology"/>
<dbReference type="Gene3D" id="1.20.930.10">
    <property type="entry name" value="Conserved domain common to transcription factors TFIIS, elongin A, CRSP70"/>
    <property type="match status" value="1"/>
</dbReference>
<evidence type="ECO:0000256" key="11">
    <source>
        <dbReference type="PROSITE-ProRule" id="PRU00472"/>
    </source>
</evidence>
<dbReference type="GO" id="GO:0001139">
    <property type="term" value="F:RNA polymerase II complex recruiting activity"/>
    <property type="evidence" value="ECO:0007669"/>
    <property type="project" value="TreeGrafter"/>
</dbReference>
<dbReference type="CDD" id="cd00183">
    <property type="entry name" value="TFIIS_I"/>
    <property type="match status" value="1"/>
</dbReference>
<keyword evidence="4 11" id="KW-0863">Zinc-finger</keyword>
<gene>
    <name evidence="18" type="ORF">B0T24DRAFT_60477</name>
</gene>
<evidence type="ECO:0000256" key="8">
    <source>
        <dbReference type="ARBA" id="ARBA00023163"/>
    </source>
</evidence>
<dbReference type="Proteomes" id="UP001287356">
    <property type="component" value="Unassembled WGS sequence"/>
</dbReference>
<dbReference type="FunFam" id="1.20.930.10:FF:000007">
    <property type="entry name" value="Transcription elongation factor S-II"/>
    <property type="match status" value="1"/>
</dbReference>
<dbReference type="FunFam" id="2.20.25.10:FF:000001">
    <property type="entry name" value="Probable Transcription elongation factor S-II"/>
    <property type="match status" value="1"/>
</dbReference>
<organism evidence="18 19">
    <name type="scientific">Lasiosphaeria ovina</name>
    <dbReference type="NCBI Taxonomy" id="92902"/>
    <lineage>
        <taxon>Eukaryota</taxon>
        <taxon>Fungi</taxon>
        <taxon>Dikarya</taxon>
        <taxon>Ascomycota</taxon>
        <taxon>Pezizomycotina</taxon>
        <taxon>Sordariomycetes</taxon>
        <taxon>Sordariomycetidae</taxon>
        <taxon>Sordariales</taxon>
        <taxon>Lasiosphaeriaceae</taxon>
        <taxon>Lasiosphaeria</taxon>
    </lineage>
</organism>
<dbReference type="InterPro" id="IPR017923">
    <property type="entry name" value="TFIIS_N"/>
</dbReference>
<dbReference type="InterPro" id="IPR001222">
    <property type="entry name" value="Znf_TFIIS"/>
</dbReference>
<dbReference type="GO" id="GO:0031440">
    <property type="term" value="P:regulation of mRNA 3'-end processing"/>
    <property type="evidence" value="ECO:0007669"/>
    <property type="project" value="TreeGrafter"/>
</dbReference>
<dbReference type="PIRSF" id="PIRSF006704">
    <property type="entry name" value="TF_IIS"/>
    <property type="match status" value="1"/>
</dbReference>
<dbReference type="CDD" id="cd13749">
    <property type="entry name" value="Zn-ribbon_TFIIS"/>
    <property type="match status" value="1"/>
</dbReference>
<dbReference type="GO" id="GO:0006368">
    <property type="term" value="P:transcription elongation by RNA polymerase II"/>
    <property type="evidence" value="ECO:0007669"/>
    <property type="project" value="InterPro"/>
</dbReference>
<dbReference type="SUPFAM" id="SSF57783">
    <property type="entry name" value="Zinc beta-ribbon"/>
    <property type="match status" value="1"/>
</dbReference>
<evidence type="ECO:0000259" key="16">
    <source>
        <dbReference type="PROSITE" id="PS51319"/>
    </source>
</evidence>
<evidence type="ECO:0000256" key="2">
    <source>
        <dbReference type="ARBA" id="ARBA00009647"/>
    </source>
</evidence>
<evidence type="ECO:0000256" key="7">
    <source>
        <dbReference type="ARBA" id="ARBA00023125"/>
    </source>
</evidence>
<comment type="subcellular location">
    <subcellularLocation>
        <location evidence="1 12 13">Nucleus</location>
    </subcellularLocation>
</comment>
<evidence type="ECO:0000256" key="5">
    <source>
        <dbReference type="ARBA" id="ARBA00022833"/>
    </source>
</evidence>
<dbReference type="EMBL" id="JAULSN010000001">
    <property type="protein sequence ID" value="KAK3383724.1"/>
    <property type="molecule type" value="Genomic_DNA"/>
</dbReference>
<dbReference type="PROSITE" id="PS51321">
    <property type="entry name" value="TFIIS_CENTRAL"/>
    <property type="match status" value="1"/>
</dbReference>
<dbReference type="Pfam" id="PF08711">
    <property type="entry name" value="Med26"/>
    <property type="match status" value="1"/>
</dbReference>
<dbReference type="SMART" id="SM00509">
    <property type="entry name" value="TFS2N"/>
    <property type="match status" value="1"/>
</dbReference>
<keyword evidence="18" id="KW-0648">Protein biosynthesis</keyword>
<dbReference type="InterPro" id="IPR006289">
    <property type="entry name" value="TFSII"/>
</dbReference>
<dbReference type="Gene3D" id="2.20.25.10">
    <property type="match status" value="1"/>
</dbReference>
<dbReference type="InterPro" id="IPR035441">
    <property type="entry name" value="TFIIS/LEDGF_dom_sf"/>
</dbReference>
<evidence type="ECO:0000256" key="9">
    <source>
        <dbReference type="ARBA" id="ARBA00023242"/>
    </source>
</evidence>
<feature type="domain" description="TFIIS central" evidence="17">
    <location>
        <begin position="136"/>
        <end position="250"/>
    </location>
</feature>
<feature type="domain" description="TFIIS-type" evidence="15">
    <location>
        <begin position="253"/>
        <end position="293"/>
    </location>
</feature>
<dbReference type="InterPro" id="IPR003618">
    <property type="entry name" value="TFIIS_cen_dom"/>
</dbReference>
<dbReference type="Pfam" id="PF01096">
    <property type="entry name" value="Zn_ribbon_TFIIS"/>
    <property type="match status" value="1"/>
</dbReference>
<keyword evidence="9 12" id="KW-0539">Nucleus</keyword>
<dbReference type="Pfam" id="PF07500">
    <property type="entry name" value="TFIIS_M"/>
    <property type="match status" value="1"/>
</dbReference>
<keyword evidence="5 13" id="KW-0862">Zinc</keyword>
<keyword evidence="6 13" id="KW-0805">Transcription regulation</keyword>
<evidence type="ECO:0000256" key="6">
    <source>
        <dbReference type="ARBA" id="ARBA00023015"/>
    </source>
</evidence>
<dbReference type="GO" id="GO:0008270">
    <property type="term" value="F:zinc ion binding"/>
    <property type="evidence" value="ECO:0007669"/>
    <property type="project" value="UniProtKB-UniRule"/>
</dbReference>
<dbReference type="GO" id="GO:0005634">
    <property type="term" value="C:nucleus"/>
    <property type="evidence" value="ECO:0007669"/>
    <property type="project" value="UniProtKB-SubCell"/>
</dbReference>
<keyword evidence="19" id="KW-1185">Reference proteome</keyword>
<reference evidence="18" key="2">
    <citation type="submission" date="2023-06" db="EMBL/GenBank/DDBJ databases">
        <authorList>
            <consortium name="Lawrence Berkeley National Laboratory"/>
            <person name="Haridas S."/>
            <person name="Hensen N."/>
            <person name="Bonometti L."/>
            <person name="Westerberg I."/>
            <person name="Brannstrom I.O."/>
            <person name="Guillou S."/>
            <person name="Cros-Aarteil S."/>
            <person name="Calhoun S."/>
            <person name="Kuo A."/>
            <person name="Mondo S."/>
            <person name="Pangilinan J."/>
            <person name="Riley R."/>
            <person name="Labutti K."/>
            <person name="Andreopoulos B."/>
            <person name="Lipzen A."/>
            <person name="Chen C."/>
            <person name="Yanf M."/>
            <person name="Daum C."/>
            <person name="Ng V."/>
            <person name="Clum A."/>
            <person name="Steindorff A."/>
            <person name="Ohm R."/>
            <person name="Martin F."/>
            <person name="Silar P."/>
            <person name="Natvig D."/>
            <person name="Lalanne C."/>
            <person name="Gautier V."/>
            <person name="Ament-Velasquez S.L."/>
            <person name="Kruys A."/>
            <person name="Hutchinson M.I."/>
            <person name="Powell A.J."/>
            <person name="Barry K."/>
            <person name="Miller A.N."/>
            <person name="Grigoriev I.V."/>
            <person name="Debuchy R."/>
            <person name="Gladieux P."/>
            <person name="Thoren M.H."/>
            <person name="Johannesson H."/>
        </authorList>
    </citation>
    <scope>NUCLEOTIDE SEQUENCE</scope>
    <source>
        <strain evidence="18">CBS 958.72</strain>
    </source>
</reference>
<dbReference type="InterPro" id="IPR036575">
    <property type="entry name" value="TFIIS_cen_dom_sf"/>
</dbReference>
<dbReference type="SUPFAM" id="SSF47676">
    <property type="entry name" value="Conserved domain common to transcription factors TFIIS, elongin A, CRSP70"/>
    <property type="match status" value="1"/>
</dbReference>
<dbReference type="GO" id="GO:0000977">
    <property type="term" value="F:RNA polymerase II transcription regulatory region sequence-specific DNA binding"/>
    <property type="evidence" value="ECO:0007669"/>
    <property type="project" value="TreeGrafter"/>
</dbReference>
<name>A0AAE0TY42_9PEZI</name>
<evidence type="ECO:0000256" key="12">
    <source>
        <dbReference type="PROSITE-ProRule" id="PRU00649"/>
    </source>
</evidence>
<reference evidence="18" key="1">
    <citation type="journal article" date="2023" name="Mol. Phylogenet. Evol.">
        <title>Genome-scale phylogeny and comparative genomics of the fungal order Sordariales.</title>
        <authorList>
            <person name="Hensen N."/>
            <person name="Bonometti L."/>
            <person name="Westerberg I."/>
            <person name="Brannstrom I.O."/>
            <person name="Guillou S."/>
            <person name="Cros-Aarteil S."/>
            <person name="Calhoun S."/>
            <person name="Haridas S."/>
            <person name="Kuo A."/>
            <person name="Mondo S."/>
            <person name="Pangilinan J."/>
            <person name="Riley R."/>
            <person name="LaButti K."/>
            <person name="Andreopoulos B."/>
            <person name="Lipzen A."/>
            <person name="Chen C."/>
            <person name="Yan M."/>
            <person name="Daum C."/>
            <person name="Ng V."/>
            <person name="Clum A."/>
            <person name="Steindorff A."/>
            <person name="Ohm R.A."/>
            <person name="Martin F."/>
            <person name="Silar P."/>
            <person name="Natvig D.O."/>
            <person name="Lalanne C."/>
            <person name="Gautier V."/>
            <person name="Ament-Velasquez S.L."/>
            <person name="Kruys A."/>
            <person name="Hutchinson M.I."/>
            <person name="Powell A.J."/>
            <person name="Barry K."/>
            <person name="Miller A.N."/>
            <person name="Grigoriev I.V."/>
            <person name="Debuchy R."/>
            <person name="Gladieux P."/>
            <person name="Hiltunen Thoren M."/>
            <person name="Johannesson H."/>
        </authorList>
    </citation>
    <scope>NUCLEOTIDE SEQUENCE</scope>
    <source>
        <strain evidence="18">CBS 958.72</strain>
    </source>
</reference>
<comment type="function">
    <text evidence="10">Necessary for efficient RNA polymerase II transcription elongation past template-encoded arresting sites. The arresting sites in DNA have the property of trapping a certain fraction of elongating RNA polymerases that pass through, resulting in locked ternary complexes. Cleavage of the nascent transcript by S-II allows the resumption of elongation from the new 3'-terminus.</text>
</comment>
<protein>
    <recommendedName>
        <fullName evidence="13">Transcription elongation factor</fullName>
    </recommendedName>
</protein>
<comment type="similarity">
    <text evidence="2 13">Belongs to the TFS-II family.</text>
</comment>
<evidence type="ECO:0000256" key="14">
    <source>
        <dbReference type="SAM" id="MobiDB-lite"/>
    </source>
</evidence>
<dbReference type="PANTHER" id="PTHR11477">
    <property type="entry name" value="TRANSCRIPTION FACTOR S-II ZINC FINGER DOMAIN-CONTAINING PROTEIN"/>
    <property type="match status" value="1"/>
</dbReference>
<dbReference type="PROSITE" id="PS51319">
    <property type="entry name" value="TFIIS_N"/>
    <property type="match status" value="1"/>
</dbReference>
<evidence type="ECO:0000259" key="17">
    <source>
        <dbReference type="PROSITE" id="PS51321"/>
    </source>
</evidence>
<keyword evidence="18" id="KW-0251">Elongation factor</keyword>
<accession>A0AAE0TY42</accession>
<evidence type="ECO:0000256" key="4">
    <source>
        <dbReference type="ARBA" id="ARBA00022771"/>
    </source>
</evidence>
<dbReference type="Gene3D" id="1.10.472.30">
    <property type="entry name" value="Transcription elongation factor S-II, central domain"/>
    <property type="match status" value="1"/>
</dbReference>
<evidence type="ECO:0000313" key="18">
    <source>
        <dbReference type="EMBL" id="KAK3383724.1"/>
    </source>
</evidence>
<dbReference type="SMART" id="SM00510">
    <property type="entry name" value="TFS2M"/>
    <property type="match status" value="1"/>
</dbReference>
<dbReference type="FunFam" id="1.10.472.30:FF:000003">
    <property type="entry name" value="Transcription elongation factor S-II"/>
    <property type="match status" value="1"/>
</dbReference>
<keyword evidence="3 13" id="KW-0479">Metal-binding</keyword>
<evidence type="ECO:0000259" key="15">
    <source>
        <dbReference type="PROSITE" id="PS51133"/>
    </source>
</evidence>
<evidence type="ECO:0000313" key="19">
    <source>
        <dbReference type="Proteomes" id="UP001287356"/>
    </source>
</evidence>
<dbReference type="NCBIfam" id="TIGR01385">
    <property type="entry name" value="TFSII"/>
    <property type="match status" value="1"/>
</dbReference>
<evidence type="ECO:0000256" key="13">
    <source>
        <dbReference type="RuleBase" id="RU368078"/>
    </source>
</evidence>
<sequence>MDDRELAKRIQTLSKAVASNEPTDTIIDLLELLKKDAAPTEEQLRSTRAGVTIGKLRSHSDKAIGRVATEIVHKWRKKVDAAKDAKKKKLDMRNSPAPGGSPAPAPSSYSKPYQGDPTKRHFKVDKVDLARTGSQSRDNSVGLLYNGLAFRSIASIEEVVARAVEVENEAFKKFNGENDKYRAKLRSLFTSLKRKDNRELGRRVLSGDIPASKFVVMSDQELSSEEQRKKDQEFEKENMMKAQVPMAERSISDALQCGKCGQKKVSYTQAQTRSADEPMTTFCECMSCGNRWKFS</sequence>
<dbReference type="SMART" id="SM00440">
    <property type="entry name" value="ZnF_C2C2"/>
    <property type="match status" value="1"/>
</dbReference>
<comment type="caution">
    <text evidence="18">The sequence shown here is derived from an EMBL/GenBank/DDBJ whole genome shotgun (WGS) entry which is preliminary data.</text>
</comment>
<dbReference type="PROSITE" id="PS00466">
    <property type="entry name" value="ZF_TFIIS_1"/>
    <property type="match status" value="1"/>
</dbReference>
<evidence type="ECO:0000256" key="1">
    <source>
        <dbReference type="ARBA" id="ARBA00004123"/>
    </source>
</evidence>
<dbReference type="InterPro" id="IPR035100">
    <property type="entry name" value="TF_IIS-typ"/>
</dbReference>
<dbReference type="AlphaFoldDB" id="A0AAE0TY42"/>
<dbReference type="InterPro" id="IPR003617">
    <property type="entry name" value="TFIIS/CRSP70_N_sub"/>
</dbReference>
<keyword evidence="8 13" id="KW-0804">Transcription</keyword>
<keyword evidence="7 13" id="KW-0238">DNA-binding</keyword>
<dbReference type="SUPFAM" id="SSF46942">
    <property type="entry name" value="Elongation factor TFIIS domain 2"/>
    <property type="match status" value="1"/>
</dbReference>
<dbReference type="GO" id="GO:0031564">
    <property type="term" value="P:transcription antitermination"/>
    <property type="evidence" value="ECO:0007669"/>
    <property type="project" value="TreeGrafter"/>
</dbReference>
<evidence type="ECO:0000256" key="10">
    <source>
        <dbReference type="ARBA" id="ARBA00025408"/>
    </source>
</evidence>